<gene>
    <name evidence="3" type="ORF">E0H50_13795</name>
</gene>
<accession>A0A4R0IU42</accession>
<keyword evidence="2" id="KW-0472">Membrane</keyword>
<organism evidence="3 4">
    <name type="scientific">Kribbella sindirgiensis</name>
    <dbReference type="NCBI Taxonomy" id="1124744"/>
    <lineage>
        <taxon>Bacteria</taxon>
        <taxon>Bacillati</taxon>
        <taxon>Actinomycetota</taxon>
        <taxon>Actinomycetes</taxon>
        <taxon>Propionibacteriales</taxon>
        <taxon>Kribbellaceae</taxon>
        <taxon>Kribbella</taxon>
    </lineage>
</organism>
<feature type="transmembrane region" description="Helical" evidence="2">
    <location>
        <begin position="12"/>
        <end position="37"/>
    </location>
</feature>
<feature type="region of interest" description="Disordered" evidence="1">
    <location>
        <begin position="69"/>
        <end position="114"/>
    </location>
</feature>
<feature type="transmembrane region" description="Helical" evidence="2">
    <location>
        <begin position="43"/>
        <end position="65"/>
    </location>
</feature>
<keyword evidence="4" id="KW-1185">Reference proteome</keyword>
<protein>
    <submittedName>
        <fullName evidence="3">Uncharacterized protein</fullName>
    </submittedName>
</protein>
<name>A0A4R0IU42_9ACTN</name>
<evidence type="ECO:0000313" key="3">
    <source>
        <dbReference type="EMBL" id="TCC34958.1"/>
    </source>
</evidence>
<dbReference type="AlphaFoldDB" id="A0A4R0IU42"/>
<keyword evidence="2" id="KW-1133">Transmembrane helix</keyword>
<comment type="caution">
    <text evidence="3">The sequence shown here is derived from an EMBL/GenBank/DDBJ whole genome shotgun (WGS) entry which is preliminary data.</text>
</comment>
<feature type="compositionally biased region" description="Basic residues" evidence="1">
    <location>
        <begin position="96"/>
        <end position="114"/>
    </location>
</feature>
<dbReference type="RefSeq" id="WP_131287895.1">
    <property type="nucleotide sequence ID" value="NZ_SJKA01000004.1"/>
</dbReference>
<evidence type="ECO:0000256" key="2">
    <source>
        <dbReference type="SAM" id="Phobius"/>
    </source>
</evidence>
<dbReference type="EMBL" id="SJKA01000004">
    <property type="protein sequence ID" value="TCC34958.1"/>
    <property type="molecule type" value="Genomic_DNA"/>
</dbReference>
<evidence type="ECO:0000313" key="4">
    <source>
        <dbReference type="Proteomes" id="UP000292695"/>
    </source>
</evidence>
<keyword evidence="2" id="KW-0812">Transmembrane</keyword>
<reference evidence="3 4" key="1">
    <citation type="submission" date="2019-02" db="EMBL/GenBank/DDBJ databases">
        <title>Kribbella capetownensis sp. nov. and Kribbella speibonae sp. nov., isolated from soil.</title>
        <authorList>
            <person name="Curtis S.M."/>
            <person name="Norton I."/>
            <person name="Everest G.J."/>
            <person name="Meyers P.R."/>
        </authorList>
    </citation>
    <scope>NUCLEOTIDE SEQUENCE [LARGE SCALE GENOMIC DNA]</scope>
    <source>
        <strain evidence="3 4">DSM 27082</strain>
    </source>
</reference>
<proteinExistence type="predicted"/>
<dbReference type="Proteomes" id="UP000292695">
    <property type="component" value="Unassembled WGS sequence"/>
</dbReference>
<evidence type="ECO:0000256" key="1">
    <source>
        <dbReference type="SAM" id="MobiDB-lite"/>
    </source>
</evidence>
<sequence length="114" mass="12880">MKRSLSTPDWARRCLIIGVFALMAEMLVVFAIVVTRLNPEDAITWVMIGFDHIFNLVLIVVAYFFGKRHSSDPDDEPPTKPAPPNVHPLPTAARASRTRSLKAKNAKGRSRRRR</sequence>